<name>A0A4Q7ZQI8_9ACTN</name>
<dbReference type="GO" id="GO:0046961">
    <property type="term" value="F:proton-transporting ATPase activity, rotational mechanism"/>
    <property type="evidence" value="ECO:0007669"/>
    <property type="project" value="InterPro"/>
</dbReference>
<reference evidence="5 6" key="1">
    <citation type="submission" date="2019-02" db="EMBL/GenBank/DDBJ databases">
        <title>Sequencing the genomes of 1000 actinobacteria strains.</title>
        <authorList>
            <person name="Klenk H.-P."/>
        </authorList>
    </citation>
    <scope>NUCLEOTIDE SEQUENCE [LARGE SCALE GENOMIC DNA]</scope>
    <source>
        <strain evidence="5 6">DSM 45162</strain>
    </source>
</reference>
<dbReference type="RefSeq" id="WP_130511879.1">
    <property type="nucleotide sequence ID" value="NZ_SHKY01000001.1"/>
</dbReference>
<protein>
    <submittedName>
        <fullName evidence="5">V/A-type H+-transporting ATPase subunit D</fullName>
    </submittedName>
</protein>
<dbReference type="InterPro" id="IPR002699">
    <property type="entry name" value="V_ATPase_D"/>
</dbReference>
<keyword evidence="2" id="KW-0813">Transport</keyword>
<keyword evidence="4" id="KW-0175">Coiled coil</keyword>
<evidence type="ECO:0000256" key="3">
    <source>
        <dbReference type="ARBA" id="ARBA00023065"/>
    </source>
</evidence>
<organism evidence="5 6">
    <name type="scientific">Krasilnikovia cinnamomea</name>
    <dbReference type="NCBI Taxonomy" id="349313"/>
    <lineage>
        <taxon>Bacteria</taxon>
        <taxon>Bacillati</taxon>
        <taxon>Actinomycetota</taxon>
        <taxon>Actinomycetes</taxon>
        <taxon>Micromonosporales</taxon>
        <taxon>Micromonosporaceae</taxon>
        <taxon>Krasilnikovia</taxon>
    </lineage>
</organism>
<comment type="similarity">
    <text evidence="1">Belongs to the V-ATPase D subunit family.</text>
</comment>
<evidence type="ECO:0000256" key="4">
    <source>
        <dbReference type="SAM" id="Coils"/>
    </source>
</evidence>
<proteinExistence type="inferred from homology"/>
<evidence type="ECO:0000313" key="6">
    <source>
        <dbReference type="Proteomes" id="UP000292564"/>
    </source>
</evidence>
<keyword evidence="3" id="KW-0406">Ion transport</keyword>
<accession>A0A4Q7ZQI8</accession>
<sequence length="207" mass="22524">MTALRVPPGRAGALVLRRRLAAADSAADLLRRKLAMLSAERDRLLRLADESAKRWHHRAMEAQRWLDRAGALGGDRGLRLAALPPSATASYTWTNLMGLRYPTAVECVLPDRHPDDVSPGSSALVCAEAAVRAAVPAGAEYAAARRAVDVVERETALTRQRLRALEHRWIPRLGAALAVAQAQLDELENADAVRRRWAKAAQTTGGF</sequence>
<evidence type="ECO:0000313" key="5">
    <source>
        <dbReference type="EMBL" id="RZU53388.1"/>
    </source>
</evidence>
<dbReference type="OrthoDB" id="3481653at2"/>
<dbReference type="Proteomes" id="UP000292564">
    <property type="component" value="Unassembled WGS sequence"/>
</dbReference>
<keyword evidence="6" id="KW-1185">Reference proteome</keyword>
<evidence type="ECO:0000256" key="1">
    <source>
        <dbReference type="ARBA" id="ARBA00005850"/>
    </source>
</evidence>
<comment type="caution">
    <text evidence="5">The sequence shown here is derived from an EMBL/GenBank/DDBJ whole genome shotgun (WGS) entry which is preliminary data.</text>
</comment>
<dbReference type="EMBL" id="SHKY01000001">
    <property type="protein sequence ID" value="RZU53388.1"/>
    <property type="molecule type" value="Genomic_DNA"/>
</dbReference>
<dbReference type="Gene3D" id="1.10.287.3240">
    <property type="match status" value="1"/>
</dbReference>
<dbReference type="AlphaFoldDB" id="A0A4Q7ZQI8"/>
<gene>
    <name evidence="5" type="ORF">EV385_5311</name>
</gene>
<feature type="coiled-coil region" evidence="4">
    <location>
        <begin position="20"/>
        <end position="47"/>
    </location>
</feature>
<evidence type="ECO:0000256" key="2">
    <source>
        <dbReference type="ARBA" id="ARBA00022448"/>
    </source>
</evidence>
<dbReference type="Pfam" id="PF01813">
    <property type="entry name" value="ATP-synt_D"/>
    <property type="match status" value="1"/>
</dbReference>